<dbReference type="AlphaFoldDB" id="A0A7W6IHP3"/>
<keyword evidence="4" id="KW-1185">Reference proteome</keyword>
<sequence length="307" mass="33795">MKASKRHLVWTLAKAGLSIAGLVYLLALAWLYIGQREFVFSPDRVRMSPQSLGLSGLEAVELQTRDEQVLQAWYRPPPERGWVFLYFHGKGGALGRRVDRIEGLLSIGGGLLAIDYRGFGGSTGAPSEAGLRMDAEAAYRWLAARVEPSRIVVVGESLGSALAVHVAAQEKVAAVILQGSFTSIAAVASHRYPWFPVQSLIRDPFRSDLQIAAVHAPILFQHGEQDRTVPIGFGEGLFKLANKPKTFERFRPAAHNDLFKFGARESIVRFLESRISDVSIAPQRKTIRAKSVDSTVLSTIPLIEEHL</sequence>
<dbReference type="PANTHER" id="PTHR12277">
    <property type="entry name" value="ALPHA/BETA HYDROLASE DOMAIN-CONTAINING PROTEIN"/>
    <property type="match status" value="1"/>
</dbReference>
<dbReference type="RefSeq" id="WP_154664174.1">
    <property type="nucleotide sequence ID" value="NZ_JACIDC010000013.1"/>
</dbReference>
<evidence type="ECO:0000313" key="4">
    <source>
        <dbReference type="Proteomes" id="UP000519439"/>
    </source>
</evidence>
<reference evidence="3 4" key="1">
    <citation type="submission" date="2020-08" db="EMBL/GenBank/DDBJ databases">
        <title>Genomic Encyclopedia of Type Strains, Phase IV (KMG-IV): sequencing the most valuable type-strain genomes for metagenomic binning, comparative biology and taxonomic classification.</title>
        <authorList>
            <person name="Goeker M."/>
        </authorList>
    </citation>
    <scope>NUCLEOTIDE SEQUENCE [LARGE SCALE GENOMIC DNA]</scope>
    <source>
        <strain evidence="3 4">DSM 15743</strain>
    </source>
</reference>
<organism evidence="3 4">
    <name type="scientific">Microvirga flocculans</name>
    <dbReference type="NCBI Taxonomy" id="217168"/>
    <lineage>
        <taxon>Bacteria</taxon>
        <taxon>Pseudomonadati</taxon>
        <taxon>Pseudomonadota</taxon>
        <taxon>Alphaproteobacteria</taxon>
        <taxon>Hyphomicrobiales</taxon>
        <taxon>Methylobacteriaceae</taxon>
        <taxon>Microvirga</taxon>
    </lineage>
</organism>
<dbReference type="SUPFAM" id="SSF53474">
    <property type="entry name" value="alpha/beta-Hydrolases"/>
    <property type="match status" value="1"/>
</dbReference>
<keyword evidence="1" id="KW-1133">Transmembrane helix</keyword>
<dbReference type="Gene3D" id="3.40.50.1820">
    <property type="entry name" value="alpha/beta hydrolase"/>
    <property type="match status" value="1"/>
</dbReference>
<feature type="domain" description="AB hydrolase-1" evidence="2">
    <location>
        <begin position="84"/>
        <end position="194"/>
    </location>
</feature>
<gene>
    <name evidence="3" type="ORF">GGR34_003326</name>
</gene>
<dbReference type="Pfam" id="PF00561">
    <property type="entry name" value="Abhydrolase_1"/>
    <property type="match status" value="1"/>
</dbReference>
<keyword evidence="1" id="KW-0472">Membrane</keyword>
<keyword evidence="1" id="KW-0812">Transmembrane</keyword>
<name>A0A7W6IHP3_9HYPH</name>
<proteinExistence type="predicted"/>
<protein>
    <recommendedName>
        <fullName evidence="2">AB hydrolase-1 domain-containing protein</fullName>
    </recommendedName>
</protein>
<dbReference type="EMBL" id="JACIDC010000013">
    <property type="protein sequence ID" value="MBB4041648.1"/>
    <property type="molecule type" value="Genomic_DNA"/>
</dbReference>
<evidence type="ECO:0000256" key="1">
    <source>
        <dbReference type="SAM" id="Phobius"/>
    </source>
</evidence>
<dbReference type="InterPro" id="IPR029058">
    <property type="entry name" value="AB_hydrolase_fold"/>
</dbReference>
<accession>A0A7W6IHP3</accession>
<comment type="caution">
    <text evidence="3">The sequence shown here is derived from an EMBL/GenBank/DDBJ whole genome shotgun (WGS) entry which is preliminary data.</text>
</comment>
<dbReference type="InterPro" id="IPR000073">
    <property type="entry name" value="AB_hydrolase_1"/>
</dbReference>
<feature type="transmembrane region" description="Helical" evidence="1">
    <location>
        <begin position="12"/>
        <end position="33"/>
    </location>
</feature>
<evidence type="ECO:0000313" key="3">
    <source>
        <dbReference type="EMBL" id="MBB4041648.1"/>
    </source>
</evidence>
<evidence type="ECO:0000259" key="2">
    <source>
        <dbReference type="Pfam" id="PF00561"/>
    </source>
</evidence>
<dbReference type="Proteomes" id="UP000519439">
    <property type="component" value="Unassembled WGS sequence"/>
</dbReference>
<dbReference type="PANTHER" id="PTHR12277:SF81">
    <property type="entry name" value="PROTEIN ABHD13"/>
    <property type="match status" value="1"/>
</dbReference>